<accession>A0A0F3IYF9</accession>
<name>A0A0F3IYF9_9PROT</name>
<evidence type="ECO:0000313" key="1">
    <source>
        <dbReference type="EMBL" id="KJV10629.1"/>
    </source>
</evidence>
<reference evidence="1 2" key="1">
    <citation type="submission" date="2015-03" db="EMBL/GenBank/DDBJ databases">
        <title>Draft genome sequence of Elstera litoralis.</title>
        <authorList>
            <person name="Rahalkar M.C."/>
            <person name="Dhakephalkar P.K."/>
            <person name="Pore S.D."/>
            <person name="Arora P."/>
            <person name="Kapse N.G."/>
            <person name="Pandit P.S."/>
        </authorList>
    </citation>
    <scope>NUCLEOTIDE SEQUENCE [LARGE SCALE GENOMIC DNA]</scope>
    <source>
        <strain evidence="1 2">Dia-1</strain>
    </source>
</reference>
<proteinExistence type="predicted"/>
<dbReference type="RefSeq" id="WP_045774671.1">
    <property type="nucleotide sequence ID" value="NZ_LAJY01000068.1"/>
</dbReference>
<sequence>MSLDRPEAGIILSEGPGEVRGVRLIDGRCAAFTVARVGELPLGTVCRGIVRATLPDVGAFIDIGTGAEAFLGGTSAASLPLGTRLLVQVSRAASGDKPMGVTRSMEWAGARLSLFFLEGRSGELSVARQLPEAERTRLRAVLAELLPAARLAGRLSG</sequence>
<keyword evidence="2" id="KW-1185">Reference proteome</keyword>
<gene>
    <name evidence="1" type="ORF">VZ95_03655</name>
</gene>
<protein>
    <recommendedName>
        <fullName evidence="3">S1 motif domain-containing protein</fullName>
    </recommendedName>
</protein>
<dbReference type="AlphaFoldDB" id="A0A0F3IYF9"/>
<evidence type="ECO:0008006" key="3">
    <source>
        <dbReference type="Google" id="ProtNLM"/>
    </source>
</evidence>
<evidence type="ECO:0000313" key="2">
    <source>
        <dbReference type="Proteomes" id="UP000033774"/>
    </source>
</evidence>
<dbReference type="Proteomes" id="UP000033774">
    <property type="component" value="Unassembled WGS sequence"/>
</dbReference>
<dbReference type="EMBL" id="LAJY01000068">
    <property type="protein sequence ID" value="KJV10629.1"/>
    <property type="molecule type" value="Genomic_DNA"/>
</dbReference>
<organism evidence="1 2">
    <name type="scientific">Elstera litoralis</name>
    <dbReference type="NCBI Taxonomy" id="552518"/>
    <lineage>
        <taxon>Bacteria</taxon>
        <taxon>Pseudomonadati</taxon>
        <taxon>Pseudomonadota</taxon>
        <taxon>Alphaproteobacteria</taxon>
        <taxon>Rhodospirillales</taxon>
        <taxon>Rhodospirillaceae</taxon>
        <taxon>Elstera</taxon>
    </lineage>
</organism>
<comment type="caution">
    <text evidence="1">The sequence shown here is derived from an EMBL/GenBank/DDBJ whole genome shotgun (WGS) entry which is preliminary data.</text>
</comment>